<evidence type="ECO:0000256" key="1">
    <source>
        <dbReference type="SAM" id="MobiDB-lite"/>
    </source>
</evidence>
<organism evidence="2 3">
    <name type="scientific">Blepharisma stoltei</name>
    <dbReference type="NCBI Taxonomy" id="1481888"/>
    <lineage>
        <taxon>Eukaryota</taxon>
        <taxon>Sar</taxon>
        <taxon>Alveolata</taxon>
        <taxon>Ciliophora</taxon>
        <taxon>Postciliodesmatophora</taxon>
        <taxon>Heterotrichea</taxon>
        <taxon>Heterotrichida</taxon>
        <taxon>Blepharismidae</taxon>
        <taxon>Blepharisma</taxon>
    </lineage>
</organism>
<comment type="caution">
    <text evidence="2">The sequence shown here is derived from an EMBL/GenBank/DDBJ whole genome shotgun (WGS) entry which is preliminary data.</text>
</comment>
<dbReference type="EMBL" id="CAJZBQ010000005">
    <property type="protein sequence ID" value="CAG9311771.1"/>
    <property type="molecule type" value="Genomic_DNA"/>
</dbReference>
<proteinExistence type="predicted"/>
<dbReference type="Proteomes" id="UP001162131">
    <property type="component" value="Unassembled WGS sequence"/>
</dbReference>
<dbReference type="AlphaFoldDB" id="A0AAU9IEM3"/>
<name>A0AAU9IEM3_9CILI</name>
<evidence type="ECO:0000313" key="3">
    <source>
        <dbReference type="Proteomes" id="UP001162131"/>
    </source>
</evidence>
<accession>A0AAU9IEM3</accession>
<keyword evidence="3" id="KW-1185">Reference proteome</keyword>
<sequence>MIVPDNKALKLLFRYNKIVIDLIQESTVEAPMSEKENQNCTYNKKYTIDISKWSSEYLDLTSQVESIKALYPAFFVENNDSVMNLDLLQEQNVFHVLLYSAVMLQWYSLDPKILFSADNFARGYAFNKSSIKRMKSNLRILSNPKCIKFLTDQNLNNEIKALVRTLALYFYIRAHGGSITLNLFLFIDKKYKWKLCKIIQNNRKLEDFLRNLYHTSVCKEVYKRIIPAENESVYGYKLAELFDYVIENSYYAHLPRGLYGLIAIDHKIFISSEYMEEKEEDKEDEEDEEEKEEKEDEFEFGPTLIILLHEIANLSSRFWELQNSYFRITPREYKNPSDPGRSYIEIGDYLESLLFGDKLQGLYSGGVEVLLNIDNWNLPIDEFRSYFHIMQEDCRANRNPVCTLTRGNGIANCVKFGRCGMSYWTSRS</sequence>
<gene>
    <name evidence="2" type="ORF">BSTOLATCC_MIC5031</name>
</gene>
<reference evidence="2" key="1">
    <citation type="submission" date="2021-09" db="EMBL/GenBank/DDBJ databases">
        <authorList>
            <consortium name="AG Swart"/>
            <person name="Singh M."/>
            <person name="Singh A."/>
            <person name="Seah K."/>
            <person name="Emmerich C."/>
        </authorList>
    </citation>
    <scope>NUCLEOTIDE SEQUENCE</scope>
    <source>
        <strain evidence="2">ATCC30299</strain>
    </source>
</reference>
<protein>
    <submittedName>
        <fullName evidence="2">Uncharacterized protein</fullName>
    </submittedName>
</protein>
<feature type="region of interest" description="Disordered" evidence="1">
    <location>
        <begin position="275"/>
        <end position="297"/>
    </location>
</feature>
<evidence type="ECO:0000313" key="2">
    <source>
        <dbReference type="EMBL" id="CAG9311771.1"/>
    </source>
</evidence>